<name>A0A1H3F0K6_9RHOB</name>
<accession>A0A1H3F0K6</accession>
<gene>
    <name evidence="1" type="ORF">SAMN05444336_11147</name>
</gene>
<evidence type="ECO:0000313" key="1">
    <source>
        <dbReference type="EMBL" id="SDX83729.1"/>
    </source>
</evidence>
<dbReference type="InterPro" id="IPR021252">
    <property type="entry name" value="DUF2794"/>
</dbReference>
<dbReference type="EMBL" id="FNMZ01000011">
    <property type="protein sequence ID" value="SDX83729.1"/>
    <property type="molecule type" value="Genomic_DNA"/>
</dbReference>
<sequence length="116" mass="13045">MLRVVPPAGGPAPQAPERVAFQRRELSAILGVYGRFVAAGEWRDYGIDMLRDVAVFSIFRRSAEHPIYRVEKRPKLAAKQGQYSVIGMDGRILKRGHDLAQVLRVFDAKLIRAVDD</sequence>
<evidence type="ECO:0000313" key="2">
    <source>
        <dbReference type="Proteomes" id="UP000199118"/>
    </source>
</evidence>
<proteinExistence type="predicted"/>
<dbReference type="STRING" id="356660.SAMN05444336_11147"/>
<evidence type="ECO:0008006" key="3">
    <source>
        <dbReference type="Google" id="ProtNLM"/>
    </source>
</evidence>
<organism evidence="1 2">
    <name type="scientific">Albimonas donghaensis</name>
    <dbReference type="NCBI Taxonomy" id="356660"/>
    <lineage>
        <taxon>Bacteria</taxon>
        <taxon>Pseudomonadati</taxon>
        <taxon>Pseudomonadota</taxon>
        <taxon>Alphaproteobacteria</taxon>
        <taxon>Rhodobacterales</taxon>
        <taxon>Paracoccaceae</taxon>
        <taxon>Albimonas</taxon>
    </lineage>
</organism>
<dbReference type="Pfam" id="PF10984">
    <property type="entry name" value="DUF2794"/>
    <property type="match status" value="1"/>
</dbReference>
<reference evidence="1 2" key="1">
    <citation type="submission" date="2016-10" db="EMBL/GenBank/DDBJ databases">
        <authorList>
            <person name="de Groot N.N."/>
        </authorList>
    </citation>
    <scope>NUCLEOTIDE SEQUENCE [LARGE SCALE GENOMIC DNA]</scope>
    <source>
        <strain evidence="1 2">DSM 17890</strain>
    </source>
</reference>
<dbReference type="AlphaFoldDB" id="A0A1H3F0K6"/>
<dbReference type="OrthoDB" id="7159482at2"/>
<dbReference type="Proteomes" id="UP000199118">
    <property type="component" value="Unassembled WGS sequence"/>
</dbReference>
<keyword evidence="2" id="KW-1185">Reference proteome</keyword>
<dbReference type="RefSeq" id="WP_092684946.1">
    <property type="nucleotide sequence ID" value="NZ_FNMZ01000011.1"/>
</dbReference>
<protein>
    <recommendedName>
        <fullName evidence="3">DUF2794 domain-containing protein</fullName>
    </recommendedName>
</protein>